<evidence type="ECO:0000313" key="3">
    <source>
        <dbReference type="Proteomes" id="UP000262454"/>
    </source>
</evidence>
<name>A0A348MIU6_UNCW3</name>
<keyword evidence="1" id="KW-1133">Transmembrane helix</keyword>
<sequence length="75" mass="8824">METGVTVLLLFLSLTSVIFFLLSRRDYTMYFVVISNIFSLIFYFLGNDTVSLFFLIFNSICISLILIKFKRDIEF</sequence>
<reference evidence="2 3" key="1">
    <citation type="journal article" date="2018" name="Nat. Biotechnol.">
        <title>A standardized bacterial taxonomy based on genome phylogeny substantially revises the tree of life.</title>
        <authorList>
            <person name="Parks D.H."/>
            <person name="Chuvochina M."/>
            <person name="Waite D.W."/>
            <person name="Rinke C."/>
            <person name="Skarshewski A."/>
            <person name="Chaumeil P.A."/>
            <person name="Hugenholtz P."/>
        </authorList>
    </citation>
    <scope>NUCLEOTIDE SEQUENCE [LARGE SCALE GENOMIC DNA]</scope>
    <source>
        <strain evidence="2">UBA7921</strain>
    </source>
</reference>
<gene>
    <name evidence="2" type="ORF">DCG82_00995</name>
</gene>
<accession>A0A348MIU6</accession>
<keyword evidence="1" id="KW-0472">Membrane</keyword>
<dbReference type="Proteomes" id="UP000262454">
    <property type="component" value="Unassembled WGS sequence"/>
</dbReference>
<protein>
    <submittedName>
        <fullName evidence="2">Uncharacterized protein</fullName>
    </submittedName>
</protein>
<feature type="transmembrane region" description="Helical" evidence="1">
    <location>
        <begin position="6"/>
        <end position="22"/>
    </location>
</feature>
<proteinExistence type="predicted"/>
<evidence type="ECO:0000313" key="2">
    <source>
        <dbReference type="EMBL" id="HAF06972.1"/>
    </source>
</evidence>
<feature type="transmembrane region" description="Helical" evidence="1">
    <location>
        <begin position="52"/>
        <end position="69"/>
    </location>
</feature>
<organism evidence="2 3">
    <name type="scientific">candidate division WOR-3 bacterium</name>
    <dbReference type="NCBI Taxonomy" id="2052148"/>
    <lineage>
        <taxon>Bacteria</taxon>
        <taxon>Bacteria division WOR-3</taxon>
    </lineage>
</organism>
<dbReference type="AlphaFoldDB" id="A0A348MIU6"/>
<comment type="caution">
    <text evidence="2">The sequence shown here is derived from an EMBL/GenBank/DDBJ whole genome shotgun (WGS) entry which is preliminary data.</text>
</comment>
<dbReference type="EMBL" id="DMCX01000013">
    <property type="protein sequence ID" value="HAF06972.1"/>
    <property type="molecule type" value="Genomic_DNA"/>
</dbReference>
<keyword evidence="1" id="KW-0812">Transmembrane</keyword>
<feature type="transmembrane region" description="Helical" evidence="1">
    <location>
        <begin position="29"/>
        <end position="46"/>
    </location>
</feature>
<evidence type="ECO:0000256" key="1">
    <source>
        <dbReference type="SAM" id="Phobius"/>
    </source>
</evidence>